<comment type="caution">
    <text evidence="1">The sequence shown here is derived from an EMBL/GenBank/DDBJ whole genome shotgun (WGS) entry which is preliminary data.</text>
</comment>
<organism evidence="1 2">
    <name type="scientific">Cichorium intybus</name>
    <name type="common">Chicory</name>
    <dbReference type="NCBI Taxonomy" id="13427"/>
    <lineage>
        <taxon>Eukaryota</taxon>
        <taxon>Viridiplantae</taxon>
        <taxon>Streptophyta</taxon>
        <taxon>Embryophyta</taxon>
        <taxon>Tracheophyta</taxon>
        <taxon>Spermatophyta</taxon>
        <taxon>Magnoliopsida</taxon>
        <taxon>eudicotyledons</taxon>
        <taxon>Gunneridae</taxon>
        <taxon>Pentapetalae</taxon>
        <taxon>asterids</taxon>
        <taxon>campanulids</taxon>
        <taxon>Asterales</taxon>
        <taxon>Asteraceae</taxon>
        <taxon>Cichorioideae</taxon>
        <taxon>Cichorieae</taxon>
        <taxon>Cichoriinae</taxon>
        <taxon>Cichorium</taxon>
    </lineage>
</organism>
<proteinExistence type="predicted"/>
<accession>A0ACB9E195</accession>
<dbReference type="Proteomes" id="UP001055811">
    <property type="component" value="Linkage Group LG04"/>
</dbReference>
<dbReference type="EMBL" id="CM042012">
    <property type="protein sequence ID" value="KAI3752753.1"/>
    <property type="molecule type" value="Genomic_DNA"/>
</dbReference>
<reference evidence="2" key="1">
    <citation type="journal article" date="2022" name="Mol. Ecol. Resour.">
        <title>The genomes of chicory, endive, great burdock and yacon provide insights into Asteraceae palaeo-polyploidization history and plant inulin production.</title>
        <authorList>
            <person name="Fan W."/>
            <person name="Wang S."/>
            <person name="Wang H."/>
            <person name="Wang A."/>
            <person name="Jiang F."/>
            <person name="Liu H."/>
            <person name="Zhao H."/>
            <person name="Xu D."/>
            <person name="Zhang Y."/>
        </authorList>
    </citation>
    <scope>NUCLEOTIDE SEQUENCE [LARGE SCALE GENOMIC DNA]</scope>
    <source>
        <strain evidence="2">cv. Punajuju</strain>
    </source>
</reference>
<evidence type="ECO:0000313" key="1">
    <source>
        <dbReference type="EMBL" id="KAI3752753.1"/>
    </source>
</evidence>
<sequence>MVFRRSNFTVIVDCMRSTSVVFSVQQITKLNISGSSIKGFIAEELFQLSALQELILHDNKLIGSIPMSIGSLKFLKVLDLGKNQLSGPIPSEIRNLVSIVEINLESNGLTGNLPLELSHLPNLQDLRLDRNKLHGTIAANQIVERNISLTCWPTTIRTTRSEIPKAIFTQATNDKLFPQNKNSRVLLIFGGCYVPSAKEVMDIAS</sequence>
<reference evidence="1 2" key="2">
    <citation type="journal article" date="2022" name="Mol. Ecol. Resour.">
        <title>The genomes of chicory, endive, great burdock and yacon provide insights into Asteraceae paleo-polyploidization history and plant inulin production.</title>
        <authorList>
            <person name="Fan W."/>
            <person name="Wang S."/>
            <person name="Wang H."/>
            <person name="Wang A."/>
            <person name="Jiang F."/>
            <person name="Liu H."/>
            <person name="Zhao H."/>
            <person name="Xu D."/>
            <person name="Zhang Y."/>
        </authorList>
    </citation>
    <scope>NUCLEOTIDE SEQUENCE [LARGE SCALE GENOMIC DNA]</scope>
    <source>
        <strain evidence="2">cv. Punajuju</strain>
        <tissue evidence="1">Leaves</tissue>
    </source>
</reference>
<evidence type="ECO:0000313" key="2">
    <source>
        <dbReference type="Proteomes" id="UP001055811"/>
    </source>
</evidence>
<keyword evidence="2" id="KW-1185">Reference proteome</keyword>
<gene>
    <name evidence="1" type="ORF">L2E82_24790</name>
</gene>
<name>A0ACB9E195_CICIN</name>
<protein>
    <submittedName>
        <fullName evidence="1">Uncharacterized protein</fullName>
    </submittedName>
</protein>